<accession>A0ABX5SN35</accession>
<protein>
    <submittedName>
        <fullName evidence="9">Multidrug efflux SMR transporter</fullName>
    </submittedName>
</protein>
<dbReference type="RefSeq" id="WP_013102239.1">
    <property type="nucleotide sequence ID" value="NZ_CP037939.1"/>
</dbReference>
<dbReference type="InterPro" id="IPR000390">
    <property type="entry name" value="Small_drug/metabolite_transptr"/>
</dbReference>
<gene>
    <name evidence="9" type="ORF">EW139_05240</name>
</gene>
<dbReference type="EMBL" id="CP037939">
    <property type="protein sequence ID" value="QBR47556.1"/>
    <property type="molecule type" value="Genomic_DNA"/>
</dbReference>
<dbReference type="Gene3D" id="1.10.3730.20">
    <property type="match status" value="1"/>
</dbReference>
<evidence type="ECO:0000313" key="9">
    <source>
        <dbReference type="EMBL" id="QBR47556.1"/>
    </source>
</evidence>
<keyword evidence="6 8" id="KW-0472">Membrane</keyword>
<keyword evidence="5 8" id="KW-1133">Transmembrane helix</keyword>
<keyword evidence="2" id="KW-0813">Transport</keyword>
<name>A0ABX5SN35_9LACO</name>
<feature type="transmembrane region" description="Helical" evidence="8">
    <location>
        <begin position="57"/>
        <end position="78"/>
    </location>
</feature>
<dbReference type="InterPro" id="IPR045324">
    <property type="entry name" value="Small_multidrug_res"/>
</dbReference>
<evidence type="ECO:0000256" key="1">
    <source>
        <dbReference type="ARBA" id="ARBA00004651"/>
    </source>
</evidence>
<evidence type="ECO:0000313" key="10">
    <source>
        <dbReference type="Proteomes" id="UP000295756"/>
    </source>
</evidence>
<proteinExistence type="inferred from homology"/>
<evidence type="ECO:0000256" key="6">
    <source>
        <dbReference type="ARBA" id="ARBA00023136"/>
    </source>
</evidence>
<comment type="similarity">
    <text evidence="7">Belongs to the drug/metabolite transporter (DMT) superfamily. Small multidrug resistance (SMR) (TC 2.A.7.1) family.</text>
</comment>
<evidence type="ECO:0000256" key="4">
    <source>
        <dbReference type="ARBA" id="ARBA00022692"/>
    </source>
</evidence>
<keyword evidence="4 7" id="KW-0812">Transmembrane</keyword>
<evidence type="ECO:0000256" key="5">
    <source>
        <dbReference type="ARBA" id="ARBA00022989"/>
    </source>
</evidence>
<dbReference type="SUPFAM" id="SSF103481">
    <property type="entry name" value="Multidrug resistance efflux transporter EmrE"/>
    <property type="match status" value="1"/>
</dbReference>
<keyword evidence="3" id="KW-1003">Cell membrane</keyword>
<keyword evidence="10" id="KW-1185">Reference proteome</keyword>
<dbReference type="Pfam" id="PF00893">
    <property type="entry name" value="Multi_Drug_Res"/>
    <property type="match status" value="1"/>
</dbReference>
<dbReference type="Proteomes" id="UP000295756">
    <property type="component" value="Chromosome"/>
</dbReference>
<sequence length="106" mass="11906">MTWVYLFLAGIFEVVWSSTMKLSNGFSHFWWTILTFIGMIISFAMLSLSLKNLPLSFAYPIWTGVGAIGSIIIGVLFFGDKLSIFTWFFVVLLIIGIIGIKFTSGH</sequence>
<dbReference type="InterPro" id="IPR037185">
    <property type="entry name" value="EmrE-like"/>
</dbReference>
<dbReference type="PANTHER" id="PTHR30561:SF0">
    <property type="entry name" value="GUANIDINIUM EXPORTER"/>
    <property type="match status" value="1"/>
</dbReference>
<evidence type="ECO:0000256" key="7">
    <source>
        <dbReference type="RuleBase" id="RU003942"/>
    </source>
</evidence>
<comment type="subcellular location">
    <subcellularLocation>
        <location evidence="1 7">Cell membrane</location>
        <topology evidence="1 7">Multi-pass membrane protein</topology>
    </subcellularLocation>
</comment>
<feature type="transmembrane region" description="Helical" evidence="8">
    <location>
        <begin position="27"/>
        <end position="50"/>
    </location>
</feature>
<organism evidence="9 10">
    <name type="scientific">Leuconostoc kimchii</name>
    <dbReference type="NCBI Taxonomy" id="136609"/>
    <lineage>
        <taxon>Bacteria</taxon>
        <taxon>Bacillati</taxon>
        <taxon>Bacillota</taxon>
        <taxon>Bacilli</taxon>
        <taxon>Lactobacillales</taxon>
        <taxon>Lactobacillaceae</taxon>
        <taxon>Leuconostoc</taxon>
    </lineage>
</organism>
<feature type="transmembrane region" description="Helical" evidence="8">
    <location>
        <begin position="84"/>
        <end position="103"/>
    </location>
</feature>
<evidence type="ECO:0000256" key="3">
    <source>
        <dbReference type="ARBA" id="ARBA00022475"/>
    </source>
</evidence>
<evidence type="ECO:0000256" key="2">
    <source>
        <dbReference type="ARBA" id="ARBA00022448"/>
    </source>
</evidence>
<evidence type="ECO:0000256" key="8">
    <source>
        <dbReference type="SAM" id="Phobius"/>
    </source>
</evidence>
<reference evidence="9 10" key="1">
    <citation type="submission" date="2019-03" db="EMBL/GenBank/DDBJ databases">
        <title>Complete Genome Sequence of Leuconostoc kimchii strain NKJ218 Isolated from Homemade Kimchi.</title>
        <authorList>
            <person name="Jung J.Y."/>
            <person name="Jin H.M."/>
            <person name="Jung J.-W."/>
            <person name="Lee S.-Y."/>
            <person name="Ryu B.-G."/>
            <person name="Han S.-S."/>
            <person name="Kang H.K."/>
            <person name="Choi H.W."/>
            <person name="Chung E.J."/>
            <person name="Choi K.-M."/>
        </authorList>
    </citation>
    <scope>NUCLEOTIDE SEQUENCE [LARGE SCALE GENOMIC DNA]</scope>
    <source>
        <strain evidence="9 10">NKJ218</strain>
    </source>
</reference>
<dbReference type="PANTHER" id="PTHR30561">
    <property type="entry name" value="SMR FAMILY PROTON-DEPENDENT DRUG EFFLUX TRANSPORTER SUGE"/>
    <property type="match status" value="1"/>
</dbReference>